<reference evidence="2 3" key="1">
    <citation type="submission" date="2019-07" db="EMBL/GenBank/DDBJ databases">
        <title>Sphingomonas alkalisoli sp. nov., isolated from rhizosphere soil of Suaedae salsa.</title>
        <authorList>
            <person name="Zhang H."/>
            <person name="Xu L."/>
            <person name="Zhang J.-X."/>
            <person name="Sun J.-Q."/>
        </authorList>
    </citation>
    <scope>NUCLEOTIDE SEQUENCE [LARGE SCALE GENOMIC DNA]</scope>
    <source>
        <strain evidence="2 3">XS-10</strain>
    </source>
</reference>
<protein>
    <submittedName>
        <fullName evidence="2">Uncharacterized protein</fullName>
    </submittedName>
</protein>
<keyword evidence="3" id="KW-1185">Reference proteome</keyword>
<feature type="transmembrane region" description="Helical" evidence="1">
    <location>
        <begin position="6"/>
        <end position="24"/>
    </location>
</feature>
<dbReference type="AlphaFoldDB" id="A0A518RF25"/>
<sequence>MQVPLWIGVGAMVTLAGVSGLAEWRRGRRHDLDKVGWVPWTLIQLLAILLAVTGAALALKGG</sequence>
<dbReference type="EMBL" id="CP042239">
    <property type="protein sequence ID" value="QDX26014.1"/>
    <property type="molecule type" value="Genomic_DNA"/>
</dbReference>
<dbReference type="RefSeq" id="WP_145846336.1">
    <property type="nucleotide sequence ID" value="NZ_CP042239.1"/>
</dbReference>
<accession>A0A518RF25</accession>
<gene>
    <name evidence="2" type="ORF">FPZ54_08250</name>
</gene>
<dbReference type="OrthoDB" id="7585827at2"/>
<evidence type="ECO:0000313" key="3">
    <source>
        <dbReference type="Proteomes" id="UP000318055"/>
    </source>
</evidence>
<keyword evidence="1" id="KW-0472">Membrane</keyword>
<organism evidence="2 3">
    <name type="scientific">Sphingomonas suaedae</name>
    <dbReference type="NCBI Taxonomy" id="2599297"/>
    <lineage>
        <taxon>Bacteria</taxon>
        <taxon>Pseudomonadati</taxon>
        <taxon>Pseudomonadota</taxon>
        <taxon>Alphaproteobacteria</taxon>
        <taxon>Sphingomonadales</taxon>
        <taxon>Sphingomonadaceae</taxon>
        <taxon>Sphingomonas</taxon>
    </lineage>
</organism>
<name>A0A518RF25_9SPHN</name>
<evidence type="ECO:0000256" key="1">
    <source>
        <dbReference type="SAM" id="Phobius"/>
    </source>
</evidence>
<evidence type="ECO:0000313" key="2">
    <source>
        <dbReference type="EMBL" id="QDX26014.1"/>
    </source>
</evidence>
<dbReference type="Proteomes" id="UP000318055">
    <property type="component" value="Chromosome"/>
</dbReference>
<keyword evidence="1" id="KW-1133">Transmembrane helix</keyword>
<dbReference type="KEGG" id="ssua:FPZ54_08250"/>
<feature type="transmembrane region" description="Helical" evidence="1">
    <location>
        <begin position="36"/>
        <end position="59"/>
    </location>
</feature>
<keyword evidence="1" id="KW-0812">Transmembrane</keyword>
<proteinExistence type="predicted"/>